<keyword evidence="3" id="KW-1185">Reference proteome</keyword>
<feature type="compositionally biased region" description="Polar residues" evidence="1">
    <location>
        <begin position="162"/>
        <end position="171"/>
    </location>
</feature>
<name>A0A836GGD9_9TRYP</name>
<feature type="region of interest" description="Disordered" evidence="1">
    <location>
        <begin position="46"/>
        <end position="75"/>
    </location>
</feature>
<sequence length="486" mass="51371">MWRITVRRLSLARTPLCLRGTSRPTGEHERILNACDSASVAREAASASLPASEGTRTSAAPSASPATDSPGPSSALSALTRAVDQLRELTRRTQHTLCAQEETVRLIQQELLLLTRRVAQIESTADSLQGKLNEVHRTIGEVVLGQRNTDLLVQQMERRQLADSSGGQVATGSGKEEEDAPSLPEPRFDARAPPSASCNGGVSPMPAPQTVTTVAPATSPSSAQLAQQVATLEARLDQLAINIFAADRLSAVVDRMAASGVDMESVEGSVLSPGNPLSRASLLQHLQRRCALSTFIDAAGVTRLSSHVVRVHNVPLNMGAMEVRELCVQHVCKGKDANELVSCMVRRSSGNMPAAAAATAAAGHERRPLRQGAPSPAAAPTRYLSKEATSKLSWAPLASADVTEMGNLPRGDAVAVIHPNTKTVEVVFTSTSTAVRALKVLNGMQLRPTARERPLPLVVEPVVSADILAALKAWEDEAAAATQNVT</sequence>
<dbReference type="RefSeq" id="XP_067179649.1">
    <property type="nucleotide sequence ID" value="XM_067323014.1"/>
</dbReference>
<dbReference type="KEGG" id="lmat:92515526"/>
<protein>
    <submittedName>
        <fullName evidence="2">Uncharacterized protein</fullName>
    </submittedName>
</protein>
<comment type="caution">
    <text evidence="2">The sequence shown here is derived from an EMBL/GenBank/DDBJ whole genome shotgun (WGS) entry which is preliminary data.</text>
</comment>
<dbReference type="Proteomes" id="UP000673552">
    <property type="component" value="Chromosome 17"/>
</dbReference>
<evidence type="ECO:0000313" key="2">
    <source>
        <dbReference type="EMBL" id="KAG5481542.1"/>
    </source>
</evidence>
<feature type="region of interest" description="Disordered" evidence="1">
    <location>
        <begin position="158"/>
        <end position="203"/>
    </location>
</feature>
<accession>A0A836GGD9</accession>
<dbReference type="AlphaFoldDB" id="A0A836GGD9"/>
<feature type="region of interest" description="Disordered" evidence="1">
    <location>
        <begin position="357"/>
        <end position="380"/>
    </location>
</feature>
<proteinExistence type="predicted"/>
<evidence type="ECO:0000313" key="3">
    <source>
        <dbReference type="Proteomes" id="UP000673552"/>
    </source>
</evidence>
<organism evidence="2 3">
    <name type="scientific">Leishmania martiniquensis</name>
    <dbReference type="NCBI Taxonomy" id="1580590"/>
    <lineage>
        <taxon>Eukaryota</taxon>
        <taxon>Discoba</taxon>
        <taxon>Euglenozoa</taxon>
        <taxon>Kinetoplastea</taxon>
        <taxon>Metakinetoplastina</taxon>
        <taxon>Trypanosomatida</taxon>
        <taxon>Trypanosomatidae</taxon>
        <taxon>Leishmaniinae</taxon>
        <taxon>Leishmania</taxon>
    </lineage>
</organism>
<gene>
    <name evidence="2" type="ORF">LSCM1_05561</name>
</gene>
<dbReference type="GeneID" id="92515526"/>
<evidence type="ECO:0000256" key="1">
    <source>
        <dbReference type="SAM" id="MobiDB-lite"/>
    </source>
</evidence>
<dbReference type="EMBL" id="JAFEUZ010000017">
    <property type="protein sequence ID" value="KAG5481542.1"/>
    <property type="molecule type" value="Genomic_DNA"/>
</dbReference>
<feature type="compositionally biased region" description="Low complexity" evidence="1">
    <location>
        <begin position="58"/>
        <end position="75"/>
    </location>
</feature>
<reference evidence="2 3" key="1">
    <citation type="submission" date="2021-03" db="EMBL/GenBank/DDBJ databases">
        <title>Leishmania (Mundinia) martiniquensis Genome sequencing and assembly.</title>
        <authorList>
            <person name="Almutairi H."/>
            <person name="Gatherer D."/>
        </authorList>
    </citation>
    <scope>NUCLEOTIDE SEQUENCE [LARGE SCALE GENOMIC DNA]</scope>
    <source>
        <strain evidence="2">LSCM1</strain>
    </source>
</reference>
<dbReference type="OrthoDB" id="273458at2759"/>